<reference evidence="4" key="1">
    <citation type="submission" date="2016-04" db="EMBL/GenBank/DDBJ databases">
        <authorList>
            <person name="Nguyen H.D."/>
            <person name="Kesanakurti P."/>
            <person name="Cullis J."/>
            <person name="Levesque C.A."/>
            <person name="Hambleton S."/>
        </authorList>
    </citation>
    <scope>NUCLEOTIDE SEQUENCE</scope>
    <source>
        <strain evidence="4">DAOMC 238032</strain>
    </source>
</reference>
<dbReference type="GO" id="GO:0051603">
    <property type="term" value="P:proteolysis involved in protein catabolic process"/>
    <property type="evidence" value="ECO:0007669"/>
    <property type="project" value="InterPro"/>
</dbReference>
<dbReference type="InterPro" id="IPR023333">
    <property type="entry name" value="Proteasome_suB-type"/>
</dbReference>
<organism evidence="4 5">
    <name type="scientific">Tilletia caries</name>
    <name type="common">wheat bunt fungus</name>
    <dbReference type="NCBI Taxonomy" id="13290"/>
    <lineage>
        <taxon>Eukaryota</taxon>
        <taxon>Fungi</taxon>
        <taxon>Dikarya</taxon>
        <taxon>Basidiomycota</taxon>
        <taxon>Ustilaginomycotina</taxon>
        <taxon>Exobasidiomycetes</taxon>
        <taxon>Tilletiales</taxon>
        <taxon>Tilletiaceae</taxon>
        <taxon>Tilletia</taxon>
    </lineage>
</organism>
<evidence type="ECO:0000256" key="2">
    <source>
        <dbReference type="ARBA" id="ARBA00022670"/>
    </source>
</evidence>
<dbReference type="GO" id="GO:0005737">
    <property type="term" value="C:cytoplasm"/>
    <property type="evidence" value="ECO:0007669"/>
    <property type="project" value="TreeGrafter"/>
</dbReference>
<dbReference type="Pfam" id="PF00227">
    <property type="entry name" value="Proteasome"/>
    <property type="match status" value="1"/>
</dbReference>
<keyword evidence="2" id="KW-0645">Protease</keyword>
<reference evidence="4" key="2">
    <citation type="journal article" date="2019" name="IMA Fungus">
        <title>Genome sequencing and comparison of five Tilletia species to identify candidate genes for the detection of regulated species infecting wheat.</title>
        <authorList>
            <person name="Nguyen H.D.T."/>
            <person name="Sultana T."/>
            <person name="Kesanakurti P."/>
            <person name="Hambleton S."/>
        </authorList>
    </citation>
    <scope>NUCLEOTIDE SEQUENCE</scope>
    <source>
        <strain evidence="4">DAOMC 238032</strain>
    </source>
</reference>
<keyword evidence="3" id="KW-0378">Hydrolase</keyword>
<evidence type="ECO:0000313" key="4">
    <source>
        <dbReference type="EMBL" id="KAE8256586.1"/>
    </source>
</evidence>
<dbReference type="EMBL" id="LWDD02000810">
    <property type="protein sequence ID" value="KAE8256586.1"/>
    <property type="molecule type" value="Genomic_DNA"/>
</dbReference>
<protein>
    <submittedName>
        <fullName evidence="4">Uncharacterized protein</fullName>
    </submittedName>
</protein>
<comment type="caution">
    <text evidence="4">The sequence shown here is derived from an EMBL/GenBank/DDBJ whole genome shotgun (WGS) entry which is preliminary data.</text>
</comment>
<proteinExistence type="predicted"/>
<dbReference type="GO" id="GO:0008233">
    <property type="term" value="F:peptidase activity"/>
    <property type="evidence" value="ECO:0007669"/>
    <property type="project" value="UniProtKB-KW"/>
</dbReference>
<dbReference type="GO" id="GO:0005839">
    <property type="term" value="C:proteasome core complex"/>
    <property type="evidence" value="ECO:0007669"/>
    <property type="project" value="InterPro"/>
</dbReference>
<accession>A0A8T8T7J2</accession>
<dbReference type="Gene3D" id="3.60.20.10">
    <property type="entry name" value="Glutamine Phosphoribosylpyrophosphate, subunit 1, domain 1"/>
    <property type="match status" value="1"/>
</dbReference>
<evidence type="ECO:0000256" key="3">
    <source>
        <dbReference type="ARBA" id="ARBA00022801"/>
    </source>
</evidence>
<evidence type="ECO:0000256" key="1">
    <source>
        <dbReference type="ARBA" id="ARBA00022490"/>
    </source>
</evidence>
<dbReference type="InterPro" id="IPR029055">
    <property type="entry name" value="Ntn_hydrolases_N"/>
</dbReference>
<dbReference type="PANTHER" id="PTHR32194">
    <property type="entry name" value="METALLOPROTEASE TLDD"/>
    <property type="match status" value="1"/>
</dbReference>
<keyword evidence="1" id="KW-0963">Cytoplasm</keyword>
<dbReference type="InterPro" id="IPR001353">
    <property type="entry name" value="Proteasome_sua/b"/>
</dbReference>
<dbReference type="AlphaFoldDB" id="A0A8T8T7J2"/>
<dbReference type="PANTHER" id="PTHR32194:SF0">
    <property type="entry name" value="ATP-DEPENDENT PROTEASE SUBUNIT HSLV"/>
    <property type="match status" value="1"/>
</dbReference>
<sequence>CGSSSAADAVIHHLSLVDVLHGPPEVSTAAHLLSEIVYQNKDRLSAGIIVAGWDKRNGGATVCNVPLGGGLFQQPWAIGGWNRQQTVEFVTNALALAIRRDRSSGGTIRLADISEHGVESQFIPGDKLPELPAKLC</sequence>
<feature type="non-terminal residue" evidence="4">
    <location>
        <position position="1"/>
    </location>
</feature>
<dbReference type="Proteomes" id="UP000077671">
    <property type="component" value="Unassembled WGS sequence"/>
</dbReference>
<dbReference type="SUPFAM" id="SSF56235">
    <property type="entry name" value="N-terminal nucleophile aminohydrolases (Ntn hydrolases)"/>
    <property type="match status" value="1"/>
</dbReference>
<name>A0A8T8T7J2_9BASI</name>
<gene>
    <name evidence="4" type="ORF">A4X03_0g5256</name>
</gene>
<evidence type="ECO:0000313" key="5">
    <source>
        <dbReference type="Proteomes" id="UP000077671"/>
    </source>
</evidence>